<feature type="transmembrane region" description="Helical" evidence="5">
    <location>
        <begin position="103"/>
        <end position="122"/>
    </location>
</feature>
<evidence type="ECO:0000256" key="4">
    <source>
        <dbReference type="PROSITE-ProRule" id="PRU00433"/>
    </source>
</evidence>
<reference evidence="8" key="1">
    <citation type="submission" date="2024-03" db="EMBL/GenBank/DDBJ databases">
        <title>Chitinophaga horti sp. nov., isolated from garden soil.</title>
        <authorList>
            <person name="Lee D.S."/>
            <person name="Han D.M."/>
            <person name="Baek J.H."/>
            <person name="Choi D.G."/>
            <person name="Jeon J.H."/>
            <person name="Jeon C.O."/>
        </authorList>
    </citation>
    <scope>NUCLEOTIDE SEQUENCE [LARGE SCALE GENOMIC DNA]</scope>
    <source>
        <strain evidence="8">GPA1</strain>
    </source>
</reference>
<feature type="domain" description="Cytochrome c" evidence="6">
    <location>
        <begin position="156"/>
        <end position="235"/>
    </location>
</feature>
<evidence type="ECO:0000256" key="5">
    <source>
        <dbReference type="SAM" id="Phobius"/>
    </source>
</evidence>
<dbReference type="EMBL" id="CP149822">
    <property type="protein sequence ID" value="WZN42920.1"/>
    <property type="molecule type" value="Genomic_DNA"/>
</dbReference>
<evidence type="ECO:0000256" key="3">
    <source>
        <dbReference type="ARBA" id="ARBA00023004"/>
    </source>
</evidence>
<evidence type="ECO:0000259" key="6">
    <source>
        <dbReference type="PROSITE" id="PS51007"/>
    </source>
</evidence>
<keyword evidence="5" id="KW-0472">Membrane</keyword>
<organism evidence="7 8">
    <name type="scientific">Chitinophaga pollutisoli</name>
    <dbReference type="NCBI Taxonomy" id="3133966"/>
    <lineage>
        <taxon>Bacteria</taxon>
        <taxon>Pseudomonadati</taxon>
        <taxon>Bacteroidota</taxon>
        <taxon>Chitinophagia</taxon>
        <taxon>Chitinophagales</taxon>
        <taxon>Chitinophagaceae</taxon>
        <taxon>Chitinophaga</taxon>
    </lineage>
</organism>
<protein>
    <submittedName>
        <fullName evidence="7">C-type cytochrome</fullName>
    </submittedName>
</protein>
<dbReference type="InterPro" id="IPR009056">
    <property type="entry name" value="Cyt_c-like_dom"/>
</dbReference>
<dbReference type="PROSITE" id="PS51007">
    <property type="entry name" value="CYTC"/>
    <property type="match status" value="1"/>
</dbReference>
<dbReference type="PANTHER" id="PTHR33751:SF1">
    <property type="entry name" value="CBB3-TYPE CYTOCHROME C OXIDASE SUBUNIT FIXP"/>
    <property type="match status" value="1"/>
</dbReference>
<feature type="transmembrane region" description="Helical" evidence="5">
    <location>
        <begin position="69"/>
        <end position="91"/>
    </location>
</feature>
<dbReference type="InterPro" id="IPR050597">
    <property type="entry name" value="Cytochrome_c_Oxidase_Subunit"/>
</dbReference>
<evidence type="ECO:0000313" key="8">
    <source>
        <dbReference type="Proteomes" id="UP001485459"/>
    </source>
</evidence>
<evidence type="ECO:0000313" key="7">
    <source>
        <dbReference type="EMBL" id="WZN42920.1"/>
    </source>
</evidence>
<gene>
    <name evidence="7" type="ORF">WJU16_07725</name>
</gene>
<sequence length="237" mass="25614">MNASQWIELTHPVALFLLCTATGLLFIIILLANTVISSMDVYRDKHLKKDNLTQSFFPLILVPGLADDMFFTLTAVVVLEVLVILVLLALLRFMTGIRISYKAWATTLILFGVFGFVLANTLGERPLPPTTIAEATAPAPERKIDPANVPELTDAADLEAGKRIFARRCAVCHGGAGKGTIGPNLTDGEWLHGGSANEIFHTIKNGVPSKGMQAWEKVLSDLETAQVTGFIISLKGS</sequence>
<dbReference type="RefSeq" id="WP_341837745.1">
    <property type="nucleotide sequence ID" value="NZ_CP149822.1"/>
</dbReference>
<dbReference type="Proteomes" id="UP001485459">
    <property type="component" value="Chromosome"/>
</dbReference>
<feature type="transmembrane region" description="Helical" evidence="5">
    <location>
        <begin position="12"/>
        <end position="36"/>
    </location>
</feature>
<dbReference type="Gene3D" id="1.10.760.10">
    <property type="entry name" value="Cytochrome c-like domain"/>
    <property type="match status" value="1"/>
</dbReference>
<evidence type="ECO:0000256" key="2">
    <source>
        <dbReference type="ARBA" id="ARBA00022723"/>
    </source>
</evidence>
<dbReference type="PANTHER" id="PTHR33751">
    <property type="entry name" value="CBB3-TYPE CYTOCHROME C OXIDASE SUBUNIT FIXP"/>
    <property type="match status" value="1"/>
</dbReference>
<keyword evidence="3 4" id="KW-0408">Iron</keyword>
<keyword evidence="8" id="KW-1185">Reference proteome</keyword>
<evidence type="ECO:0000256" key="1">
    <source>
        <dbReference type="ARBA" id="ARBA00022617"/>
    </source>
</evidence>
<dbReference type="SUPFAM" id="SSF46626">
    <property type="entry name" value="Cytochrome c"/>
    <property type="match status" value="1"/>
</dbReference>
<keyword evidence="1 4" id="KW-0349">Heme</keyword>
<keyword evidence="2 4" id="KW-0479">Metal-binding</keyword>
<dbReference type="InterPro" id="IPR036909">
    <property type="entry name" value="Cyt_c-like_dom_sf"/>
</dbReference>
<keyword evidence="5" id="KW-0812">Transmembrane</keyword>
<keyword evidence="5" id="KW-1133">Transmembrane helix</keyword>
<accession>A0ABZ2YUH9</accession>
<dbReference type="Pfam" id="PF13442">
    <property type="entry name" value="Cytochrome_CBB3"/>
    <property type="match status" value="1"/>
</dbReference>
<name>A0ABZ2YUH9_9BACT</name>
<proteinExistence type="predicted"/>